<reference evidence="2 3" key="1">
    <citation type="submission" date="2016-02" db="EMBL/GenBank/DDBJ databases">
        <title>Genome sequence of Clostridium thermobutyricum DSM 4928.</title>
        <authorList>
            <person name="Poehlein A."/>
            <person name="Daniel R."/>
        </authorList>
    </citation>
    <scope>NUCLEOTIDE SEQUENCE [LARGE SCALE GENOMIC DNA]</scope>
    <source>
        <strain evidence="2 3">DSM 4928</strain>
    </source>
</reference>
<dbReference type="Proteomes" id="UP000191448">
    <property type="component" value="Unassembled WGS sequence"/>
</dbReference>
<dbReference type="RefSeq" id="WP_002597487.1">
    <property type="nucleotide sequence ID" value="NZ_LTAY01000006.1"/>
</dbReference>
<dbReference type="EMBL" id="LTAY01000006">
    <property type="protein sequence ID" value="OPX51266.1"/>
    <property type="molecule type" value="Genomic_DNA"/>
</dbReference>
<name>A0A1V4SZC1_9CLOT</name>
<dbReference type="AlphaFoldDB" id="A0A1V4SZC1"/>
<evidence type="ECO:0000256" key="1">
    <source>
        <dbReference type="SAM" id="Coils"/>
    </source>
</evidence>
<protein>
    <recommendedName>
        <fullName evidence="4">ATPase</fullName>
    </recommendedName>
</protein>
<dbReference type="OrthoDB" id="1690557at2"/>
<evidence type="ECO:0008006" key="4">
    <source>
        <dbReference type="Google" id="ProtNLM"/>
    </source>
</evidence>
<gene>
    <name evidence="2" type="ORF">CLTHE_00540</name>
</gene>
<keyword evidence="1" id="KW-0175">Coiled coil</keyword>
<sequence length="178" mass="20698">MAKDVSVLELLEFLQDTIDRAPKVPMSGKVMVDRREIHDTIDEIINYFPEEFKKARWINDEKDRILSEAKRDLESMKEQTEMIKRQNIENHDIVQDAKLRAQEILGAAKREAKTIRIGSRDYSDEVLTDLDKELEKKKVELIKSLQASFERAAMEIDDNLSGACSTIKENIKELRSFK</sequence>
<comment type="caution">
    <text evidence="2">The sequence shown here is derived from an EMBL/GenBank/DDBJ whole genome shotgun (WGS) entry which is preliminary data.</text>
</comment>
<evidence type="ECO:0000313" key="2">
    <source>
        <dbReference type="EMBL" id="OPX51266.1"/>
    </source>
</evidence>
<accession>A0A1V4SZC1</accession>
<evidence type="ECO:0000313" key="3">
    <source>
        <dbReference type="Proteomes" id="UP000191448"/>
    </source>
</evidence>
<proteinExistence type="predicted"/>
<feature type="coiled-coil region" evidence="1">
    <location>
        <begin position="59"/>
        <end position="86"/>
    </location>
</feature>
<organism evidence="2 3">
    <name type="scientific">Clostridium thermobutyricum DSM 4928</name>
    <dbReference type="NCBI Taxonomy" id="1121339"/>
    <lineage>
        <taxon>Bacteria</taxon>
        <taxon>Bacillati</taxon>
        <taxon>Bacillota</taxon>
        <taxon>Clostridia</taxon>
        <taxon>Eubacteriales</taxon>
        <taxon>Clostridiaceae</taxon>
        <taxon>Clostridium</taxon>
    </lineage>
</organism>